<dbReference type="Gene3D" id="3.40.390.10">
    <property type="entry name" value="Collagenase (Catalytic Domain)"/>
    <property type="match status" value="1"/>
</dbReference>
<evidence type="ECO:0000259" key="6">
    <source>
        <dbReference type="Pfam" id="PF00413"/>
    </source>
</evidence>
<dbReference type="GO" id="GO:0008270">
    <property type="term" value="F:zinc ion binding"/>
    <property type="evidence" value="ECO:0007669"/>
    <property type="project" value="InterPro"/>
</dbReference>
<name>A0A1G2T355_9BACT</name>
<evidence type="ECO:0000256" key="1">
    <source>
        <dbReference type="ARBA" id="ARBA00022670"/>
    </source>
</evidence>
<dbReference type="GO" id="GO:0006508">
    <property type="term" value="P:proteolysis"/>
    <property type="evidence" value="ECO:0007669"/>
    <property type="project" value="UniProtKB-KW"/>
</dbReference>
<evidence type="ECO:0000313" key="7">
    <source>
        <dbReference type="EMBL" id="OHA91694.1"/>
    </source>
</evidence>
<dbReference type="Proteomes" id="UP000177746">
    <property type="component" value="Unassembled WGS sequence"/>
</dbReference>
<evidence type="ECO:0000256" key="3">
    <source>
        <dbReference type="ARBA" id="ARBA00022801"/>
    </source>
</evidence>
<comment type="caution">
    <text evidence="7">The sequence shown here is derived from an EMBL/GenBank/DDBJ whole genome shotgun (WGS) entry which is preliminary data.</text>
</comment>
<evidence type="ECO:0000313" key="8">
    <source>
        <dbReference type="Proteomes" id="UP000177746"/>
    </source>
</evidence>
<dbReference type="EMBL" id="MHVI01000015">
    <property type="protein sequence ID" value="OHA91694.1"/>
    <property type="molecule type" value="Genomic_DNA"/>
</dbReference>
<proteinExistence type="predicted"/>
<sequence>MNLKKTAITLVIVTASFFIWNQERFTKAPLACEEPIPYVVGAFDRRFGISQKYFLDALSEAEAIWEEPLDMELFIYAPESDGMAVNLIYDYRQEVTSALSDLEGVVEEDEVTYQALRAKYVSLKTEYNRANGTYDAYVGEFNEQNALYQRQVESWNKGKRNSKEQFERLEADRKILEAEIVELELQEAKLNEMAREINTLVSTLNRLAKSLNLNVETYNTIGASRGETFTGGVYRSTEGVQEINIYEFSSRDKLVRILAHELGHALGLGHLDRREAMMYRLNEGDAGVLSEADLAALRALCYNKDIRN</sequence>
<feature type="domain" description="Peptidase M10 metallopeptidase" evidence="6">
    <location>
        <begin position="249"/>
        <end position="300"/>
    </location>
</feature>
<dbReference type="GO" id="GO:0004222">
    <property type="term" value="F:metalloendopeptidase activity"/>
    <property type="evidence" value="ECO:0007669"/>
    <property type="project" value="InterPro"/>
</dbReference>
<keyword evidence="1" id="KW-0645">Protease</keyword>
<dbReference type="InterPro" id="IPR001818">
    <property type="entry name" value="Pept_M10_metallopeptidase"/>
</dbReference>
<reference evidence="7 8" key="1">
    <citation type="journal article" date="2016" name="Nat. Commun.">
        <title>Thousands of microbial genomes shed light on interconnected biogeochemical processes in an aquifer system.</title>
        <authorList>
            <person name="Anantharaman K."/>
            <person name="Brown C.T."/>
            <person name="Hug L.A."/>
            <person name="Sharon I."/>
            <person name="Castelle C.J."/>
            <person name="Probst A.J."/>
            <person name="Thomas B.C."/>
            <person name="Singh A."/>
            <person name="Wilkins M.J."/>
            <person name="Karaoz U."/>
            <person name="Brodie E.L."/>
            <person name="Williams K.H."/>
            <person name="Hubbard S.S."/>
            <person name="Banfield J.F."/>
        </authorList>
    </citation>
    <scope>NUCLEOTIDE SEQUENCE [LARGE SCALE GENOMIC DNA]</scope>
</reference>
<keyword evidence="4" id="KW-0862">Zinc</keyword>
<keyword evidence="2" id="KW-0479">Metal-binding</keyword>
<feature type="coiled-coil region" evidence="5">
    <location>
        <begin position="152"/>
        <end position="203"/>
    </location>
</feature>
<dbReference type="SUPFAM" id="SSF55486">
    <property type="entry name" value="Metalloproteases ('zincins'), catalytic domain"/>
    <property type="match status" value="1"/>
</dbReference>
<gene>
    <name evidence="7" type="ORF">A2665_01970</name>
</gene>
<evidence type="ECO:0000256" key="4">
    <source>
        <dbReference type="ARBA" id="ARBA00022833"/>
    </source>
</evidence>
<evidence type="ECO:0000256" key="5">
    <source>
        <dbReference type="SAM" id="Coils"/>
    </source>
</evidence>
<accession>A0A1G2T355</accession>
<dbReference type="AlphaFoldDB" id="A0A1G2T355"/>
<protein>
    <recommendedName>
        <fullName evidence="6">Peptidase M10 metallopeptidase domain-containing protein</fullName>
    </recommendedName>
</protein>
<keyword evidence="3" id="KW-0378">Hydrolase</keyword>
<dbReference type="InterPro" id="IPR024079">
    <property type="entry name" value="MetalloPept_cat_dom_sf"/>
</dbReference>
<evidence type="ECO:0000256" key="2">
    <source>
        <dbReference type="ARBA" id="ARBA00022723"/>
    </source>
</evidence>
<dbReference type="GO" id="GO:0031012">
    <property type="term" value="C:extracellular matrix"/>
    <property type="evidence" value="ECO:0007669"/>
    <property type="project" value="InterPro"/>
</dbReference>
<dbReference type="Pfam" id="PF00413">
    <property type="entry name" value="Peptidase_M10"/>
    <property type="match status" value="1"/>
</dbReference>
<keyword evidence="5" id="KW-0175">Coiled coil</keyword>
<organism evidence="7 8">
    <name type="scientific">Candidatus Zambryskibacteria bacterium RIFCSPHIGHO2_01_FULL_46_30</name>
    <dbReference type="NCBI Taxonomy" id="1802739"/>
    <lineage>
        <taxon>Bacteria</taxon>
        <taxon>Candidatus Zambryskiibacteriota</taxon>
    </lineage>
</organism>